<dbReference type="Pfam" id="PF00535">
    <property type="entry name" value="Glycos_transf_2"/>
    <property type="match status" value="1"/>
</dbReference>
<dbReference type="Proteomes" id="UP001370100">
    <property type="component" value="Unassembled WGS sequence"/>
</dbReference>
<keyword evidence="3" id="KW-0328">Glycosyltransferase</keyword>
<comment type="caution">
    <text evidence="3">The sequence shown here is derived from an EMBL/GenBank/DDBJ whole genome shotgun (WGS) entry which is preliminary data.</text>
</comment>
<dbReference type="CDD" id="cd00761">
    <property type="entry name" value="Glyco_tranf_GTA_type"/>
    <property type="match status" value="1"/>
</dbReference>
<dbReference type="EMBL" id="JBBEGL010000004">
    <property type="protein sequence ID" value="MEJ2887985.1"/>
    <property type="molecule type" value="Genomic_DNA"/>
</dbReference>
<keyword evidence="4" id="KW-1185">Reference proteome</keyword>
<dbReference type="Gene3D" id="3.90.550.10">
    <property type="entry name" value="Spore Coat Polysaccharide Biosynthesis Protein SpsA, Chain A"/>
    <property type="match status" value="1"/>
</dbReference>
<protein>
    <submittedName>
        <fullName evidence="3">Glycosyltransferase family 2 protein</fullName>
        <ecNumber evidence="3">2.4.-.-</ecNumber>
    </submittedName>
</protein>
<dbReference type="InterPro" id="IPR029044">
    <property type="entry name" value="Nucleotide-diphossugar_trans"/>
</dbReference>
<dbReference type="SUPFAM" id="SSF53448">
    <property type="entry name" value="Nucleotide-diphospho-sugar transferases"/>
    <property type="match status" value="1"/>
</dbReference>
<evidence type="ECO:0000259" key="2">
    <source>
        <dbReference type="Pfam" id="PF00535"/>
    </source>
</evidence>
<sequence>MLGRVVHAQHQHVQLRLCGAGTGRCRCQHSVKLRYSPRVTTCTLSGYLFDRDLYPRHHKCVDQEAGVKSPDARLTPLSGEVTPPSVAVCIPLFQKVDYVGRAIDSVLAQSHTDFELVVLDNASTDGSGAVVDAYDDPRVRVVRHTETVPMTANFNAAVAATRAPLVKVLNADDLVEPDALARQVAVMNAEPDVVVVSSRHHLVDAHDRVVARDRTLRTPDLVGRQDRAAIVRRVVRHGGNPLGVPGNMLFRRAAFDQVGGFTDADDSFVLDVALAIRLTTVGDFYGLPETLSRFRLASGSETGEARRAHLQAQRAFIRGLAREHADVVRRSDVARGVARWPLTWLRHQVLMSAASDPDSRGHRAAARVLDPGGVRKK</sequence>
<dbReference type="InterPro" id="IPR001173">
    <property type="entry name" value="Glyco_trans_2-like"/>
</dbReference>
<gene>
    <name evidence="3" type="ORF">WCD41_16105</name>
</gene>
<evidence type="ECO:0000313" key="3">
    <source>
        <dbReference type="EMBL" id="MEJ2887985.1"/>
    </source>
</evidence>
<dbReference type="PANTHER" id="PTHR43685">
    <property type="entry name" value="GLYCOSYLTRANSFERASE"/>
    <property type="match status" value="1"/>
</dbReference>
<feature type="region of interest" description="Disordered" evidence="1">
    <location>
        <begin position="355"/>
        <end position="377"/>
    </location>
</feature>
<name>A0ABU8N7Q4_9PSEU</name>
<dbReference type="EC" id="2.4.-.-" evidence="3"/>
<organism evidence="3 4">
    <name type="scientific">Actinomycetospora aeridis</name>
    <dbReference type="NCBI Taxonomy" id="3129231"/>
    <lineage>
        <taxon>Bacteria</taxon>
        <taxon>Bacillati</taxon>
        <taxon>Actinomycetota</taxon>
        <taxon>Actinomycetes</taxon>
        <taxon>Pseudonocardiales</taxon>
        <taxon>Pseudonocardiaceae</taxon>
        <taxon>Actinomycetospora</taxon>
    </lineage>
</organism>
<feature type="domain" description="Glycosyltransferase 2-like" evidence="2">
    <location>
        <begin position="88"/>
        <end position="258"/>
    </location>
</feature>
<dbReference type="GO" id="GO:0016757">
    <property type="term" value="F:glycosyltransferase activity"/>
    <property type="evidence" value="ECO:0007669"/>
    <property type="project" value="UniProtKB-KW"/>
</dbReference>
<keyword evidence="3" id="KW-0808">Transferase</keyword>
<evidence type="ECO:0000313" key="4">
    <source>
        <dbReference type="Proteomes" id="UP001370100"/>
    </source>
</evidence>
<proteinExistence type="predicted"/>
<evidence type="ECO:0000256" key="1">
    <source>
        <dbReference type="SAM" id="MobiDB-lite"/>
    </source>
</evidence>
<reference evidence="3 4" key="1">
    <citation type="submission" date="2024-03" db="EMBL/GenBank/DDBJ databases">
        <title>Actinomycetospora sp. OC33-EN06, a novel actinomycete isolated from wild orchid (Aerides multiflora).</title>
        <authorList>
            <person name="Suriyachadkun C."/>
        </authorList>
    </citation>
    <scope>NUCLEOTIDE SEQUENCE [LARGE SCALE GENOMIC DNA]</scope>
    <source>
        <strain evidence="3 4">OC33-EN06</strain>
    </source>
</reference>
<dbReference type="PANTHER" id="PTHR43685:SF2">
    <property type="entry name" value="GLYCOSYLTRANSFERASE 2-LIKE DOMAIN-CONTAINING PROTEIN"/>
    <property type="match status" value="1"/>
</dbReference>
<accession>A0ABU8N7Q4</accession>
<dbReference type="InterPro" id="IPR050834">
    <property type="entry name" value="Glycosyltransf_2"/>
</dbReference>